<name>A0A966DUD8_9SPHI</name>
<dbReference type="PROSITE" id="PS50975">
    <property type="entry name" value="ATP_GRASP"/>
    <property type="match status" value="1"/>
</dbReference>
<dbReference type="Gene3D" id="3.40.50.20">
    <property type="match status" value="1"/>
</dbReference>
<dbReference type="GO" id="GO:0046872">
    <property type="term" value="F:metal ion binding"/>
    <property type="evidence" value="ECO:0007669"/>
    <property type="project" value="InterPro"/>
</dbReference>
<organism evidence="3 4">
    <name type="scientific">Mucilaginibacter agri</name>
    <dbReference type="NCBI Taxonomy" id="2695265"/>
    <lineage>
        <taxon>Bacteria</taxon>
        <taxon>Pseudomonadati</taxon>
        <taxon>Bacteroidota</taxon>
        <taxon>Sphingobacteriia</taxon>
        <taxon>Sphingobacteriales</taxon>
        <taxon>Sphingobacteriaceae</taxon>
        <taxon>Mucilaginibacter</taxon>
    </lineage>
</organism>
<dbReference type="Pfam" id="PF15632">
    <property type="entry name" value="ATPgrasp_Ter"/>
    <property type="match status" value="1"/>
</dbReference>
<comment type="caution">
    <text evidence="3">The sequence shown here is derived from an EMBL/GenBank/DDBJ whole genome shotgun (WGS) entry which is preliminary data.</text>
</comment>
<sequence length="352" mass="38847">MTTANNYASLCIAVTGLNANDNPGPGIAVIRALKAGLGDGIRIIGLSYESMEPGIYMHELVNKTYQIPYPTAGVAALINRIEEVHGKEKLDLIIPNFDAELYNFIKIAPQLQLSGIRTFLPSHAQLSLREKINLADFGKQNGFSIPADHKLFNLDDLNYAADILGFPLVIKGKFYDAYVAHTLDQAQKSFYQLGATWGYPVIAQQFIKGTEINIAALGDGNGNNISIVPMRKLYITEKGKAWAGVTIEDPKLIALANSFAKATKWRGGYELEIMRDANDELFILEINPRFPAWVYLTAAAGQNQPAALAKMAFDEKIEPFTGYQVGKLFIRYSWDHVVDIADFQQISALGEL</sequence>
<keyword evidence="4" id="KW-1185">Reference proteome</keyword>
<reference evidence="3" key="1">
    <citation type="submission" date="2020-01" db="EMBL/GenBank/DDBJ databases">
        <authorList>
            <person name="Seo Y.L."/>
        </authorList>
    </citation>
    <scope>NUCLEOTIDE SEQUENCE</scope>
    <source>
        <strain evidence="3">R11</strain>
    </source>
</reference>
<evidence type="ECO:0000259" key="2">
    <source>
        <dbReference type="PROSITE" id="PS50975"/>
    </source>
</evidence>
<keyword evidence="1" id="KW-0547">Nucleotide-binding</keyword>
<dbReference type="Gene3D" id="3.30.470.20">
    <property type="entry name" value="ATP-grasp fold, B domain"/>
    <property type="match status" value="1"/>
</dbReference>
<keyword evidence="1" id="KW-0067">ATP-binding</keyword>
<dbReference type="AlphaFoldDB" id="A0A966DUD8"/>
<protein>
    <submittedName>
        <fullName evidence="3">ATP-grasp domain-containing protein</fullName>
    </submittedName>
</protein>
<dbReference type="SUPFAM" id="SSF56059">
    <property type="entry name" value="Glutathione synthetase ATP-binding domain-like"/>
    <property type="match status" value="1"/>
</dbReference>
<gene>
    <name evidence="3" type="ORF">GSY63_09295</name>
</gene>
<evidence type="ECO:0000256" key="1">
    <source>
        <dbReference type="PROSITE-ProRule" id="PRU00409"/>
    </source>
</evidence>
<dbReference type="Proteomes" id="UP000638732">
    <property type="component" value="Unassembled WGS sequence"/>
</dbReference>
<dbReference type="GO" id="GO:0005524">
    <property type="term" value="F:ATP binding"/>
    <property type="evidence" value="ECO:0007669"/>
    <property type="project" value="UniProtKB-UniRule"/>
</dbReference>
<evidence type="ECO:0000313" key="4">
    <source>
        <dbReference type="Proteomes" id="UP000638732"/>
    </source>
</evidence>
<proteinExistence type="predicted"/>
<evidence type="ECO:0000313" key="3">
    <source>
        <dbReference type="EMBL" id="NCD69549.1"/>
    </source>
</evidence>
<dbReference type="RefSeq" id="WP_166585512.1">
    <property type="nucleotide sequence ID" value="NZ_WWEO01000041.1"/>
</dbReference>
<dbReference type="InterPro" id="IPR011761">
    <property type="entry name" value="ATP-grasp"/>
</dbReference>
<accession>A0A966DUD8</accession>
<feature type="domain" description="ATP-grasp" evidence="2">
    <location>
        <begin position="135"/>
        <end position="313"/>
    </location>
</feature>
<reference evidence="3" key="2">
    <citation type="submission" date="2020-10" db="EMBL/GenBank/DDBJ databases">
        <title>Mucilaginibacter sp. nov., isolated from soil.</title>
        <authorList>
            <person name="Jeon C.O."/>
        </authorList>
    </citation>
    <scope>NUCLEOTIDE SEQUENCE</scope>
    <source>
        <strain evidence="3">R11</strain>
    </source>
</reference>
<dbReference type="EMBL" id="WWEO01000041">
    <property type="protein sequence ID" value="NCD69549.1"/>
    <property type="molecule type" value="Genomic_DNA"/>
</dbReference>